<comment type="caution">
    <text evidence="3">The sequence shown here is derived from an EMBL/GenBank/DDBJ whole genome shotgun (WGS) entry which is preliminary data.</text>
</comment>
<evidence type="ECO:0000313" key="3">
    <source>
        <dbReference type="EMBL" id="KAJ9162264.1"/>
    </source>
</evidence>
<evidence type="ECO:0000313" key="4">
    <source>
        <dbReference type="Proteomes" id="UP001174691"/>
    </source>
</evidence>
<dbReference type="EMBL" id="JANBVN010000013">
    <property type="protein sequence ID" value="KAJ9162264.1"/>
    <property type="molecule type" value="Genomic_DNA"/>
</dbReference>
<feature type="coiled-coil region" evidence="1">
    <location>
        <begin position="221"/>
        <end position="252"/>
    </location>
</feature>
<keyword evidence="4" id="KW-1185">Reference proteome</keyword>
<sequence>MGRSKNKPSQGKNAKRKERLKHPADKTNQQHTSPKIPKSSRPERVTHPSTLPRMKHFGAVAQISTTFDPLLVERARTTLWQSMPGFHFGPLPFLTHDETATLTSAFGLLGDSPKLGHDTFLVFLAELLDWMNAHEYAYCAQEEEEEGQADGKRVFYAFGRLEYYNSLAPLGGNRNRVTAHALAAIDVPLLIRLVEGFVRARRAFSDEETLEALGAAPADESKLSKKQLKRASREASRAMNEFEKAARALTARLDSQLTMDDGQDGLMEDEHNEADEGDEGAQETKKSRGSYWSSTLLKRLGVAVDRWLKCLENQEKRAGGLQWENVFGQTPASTKT</sequence>
<proteinExistence type="predicted"/>
<gene>
    <name evidence="3" type="ORF">NKR19_g1415</name>
</gene>
<evidence type="ECO:0000256" key="2">
    <source>
        <dbReference type="SAM" id="MobiDB-lite"/>
    </source>
</evidence>
<reference evidence="3" key="1">
    <citation type="submission" date="2022-07" db="EMBL/GenBank/DDBJ databases">
        <title>Fungi with potential for degradation of polypropylene.</title>
        <authorList>
            <person name="Gostincar C."/>
        </authorList>
    </citation>
    <scope>NUCLEOTIDE SEQUENCE</scope>
    <source>
        <strain evidence="3">EXF-13287</strain>
    </source>
</reference>
<protein>
    <submittedName>
        <fullName evidence="3">Uncharacterized protein</fullName>
    </submittedName>
</protein>
<dbReference type="AlphaFoldDB" id="A0AA38S0X0"/>
<accession>A0AA38S0X0</accession>
<evidence type="ECO:0000256" key="1">
    <source>
        <dbReference type="SAM" id="Coils"/>
    </source>
</evidence>
<organism evidence="3 4">
    <name type="scientific">Coniochaeta hoffmannii</name>
    <dbReference type="NCBI Taxonomy" id="91930"/>
    <lineage>
        <taxon>Eukaryota</taxon>
        <taxon>Fungi</taxon>
        <taxon>Dikarya</taxon>
        <taxon>Ascomycota</taxon>
        <taxon>Pezizomycotina</taxon>
        <taxon>Sordariomycetes</taxon>
        <taxon>Sordariomycetidae</taxon>
        <taxon>Coniochaetales</taxon>
        <taxon>Coniochaetaceae</taxon>
        <taxon>Coniochaeta</taxon>
    </lineage>
</organism>
<feature type="compositionally biased region" description="Acidic residues" evidence="2">
    <location>
        <begin position="261"/>
        <end position="281"/>
    </location>
</feature>
<feature type="region of interest" description="Disordered" evidence="2">
    <location>
        <begin position="259"/>
        <end position="288"/>
    </location>
</feature>
<dbReference type="Proteomes" id="UP001174691">
    <property type="component" value="Unassembled WGS sequence"/>
</dbReference>
<feature type="region of interest" description="Disordered" evidence="2">
    <location>
        <begin position="1"/>
        <end position="54"/>
    </location>
</feature>
<keyword evidence="1" id="KW-0175">Coiled coil</keyword>
<name>A0AA38S0X0_9PEZI</name>